<comment type="caution">
    <text evidence="6">Lacks conserved residue(s) required for the propagation of feature annotation.</text>
</comment>
<evidence type="ECO:0000256" key="4">
    <source>
        <dbReference type="ARBA" id="ARBA00022679"/>
    </source>
</evidence>
<dbReference type="GO" id="GO:0005829">
    <property type="term" value="C:cytosol"/>
    <property type="evidence" value="ECO:0007669"/>
    <property type="project" value="TreeGrafter"/>
</dbReference>
<dbReference type="HAMAP" id="MF_00074">
    <property type="entry name" value="16SrRNA_methyltr_G"/>
    <property type="match status" value="1"/>
</dbReference>
<comment type="subcellular location">
    <subcellularLocation>
        <location evidence="6">Cytoplasm</location>
    </subcellularLocation>
</comment>
<evidence type="ECO:0000256" key="2">
    <source>
        <dbReference type="ARBA" id="ARBA00022552"/>
    </source>
</evidence>
<evidence type="ECO:0000256" key="6">
    <source>
        <dbReference type="HAMAP-Rule" id="MF_00074"/>
    </source>
</evidence>
<keyword evidence="8" id="KW-1185">Reference proteome</keyword>
<feature type="binding site" evidence="6">
    <location>
        <position position="134"/>
    </location>
    <ligand>
        <name>S-adenosyl-L-methionine</name>
        <dbReference type="ChEBI" id="CHEBI:59789"/>
    </ligand>
</feature>
<reference evidence="7" key="1">
    <citation type="journal article" date="2014" name="Int. J. Syst. Evol. Microbiol.">
        <title>Complete genome sequence of Corynebacterium casei LMG S-19264T (=DSM 44701T), isolated from a smear-ripened cheese.</title>
        <authorList>
            <consortium name="US DOE Joint Genome Institute (JGI-PGF)"/>
            <person name="Walter F."/>
            <person name="Albersmeier A."/>
            <person name="Kalinowski J."/>
            <person name="Ruckert C."/>
        </authorList>
    </citation>
    <scope>NUCLEOTIDE SEQUENCE</scope>
    <source>
        <strain evidence="7">CGMCC 1.12785</strain>
    </source>
</reference>
<dbReference type="Pfam" id="PF02527">
    <property type="entry name" value="GidB"/>
    <property type="match status" value="1"/>
</dbReference>
<keyword evidence="4 6" id="KW-0808">Transferase</keyword>
<comment type="similarity">
    <text evidence="6">Belongs to the methyltransferase superfamily. RNA methyltransferase RsmG family.</text>
</comment>
<name>A0A8J2TZG7_9MICO</name>
<dbReference type="EC" id="2.1.1.-" evidence="6"/>
<keyword evidence="2 6" id="KW-0698">rRNA processing</keyword>
<evidence type="ECO:0000256" key="1">
    <source>
        <dbReference type="ARBA" id="ARBA00022490"/>
    </source>
</evidence>
<comment type="function">
    <text evidence="6">Specifically methylates the N7 position of a guanine in 16S rRNA.</text>
</comment>
<reference evidence="7" key="2">
    <citation type="submission" date="2020-09" db="EMBL/GenBank/DDBJ databases">
        <authorList>
            <person name="Sun Q."/>
            <person name="Zhou Y."/>
        </authorList>
    </citation>
    <scope>NUCLEOTIDE SEQUENCE</scope>
    <source>
        <strain evidence="7">CGMCC 1.12785</strain>
    </source>
</reference>
<dbReference type="PANTHER" id="PTHR31760">
    <property type="entry name" value="S-ADENOSYL-L-METHIONINE-DEPENDENT METHYLTRANSFERASES SUPERFAMILY PROTEIN"/>
    <property type="match status" value="1"/>
</dbReference>
<gene>
    <name evidence="7" type="primary">gidB</name>
    <name evidence="6" type="synonym">rsmG</name>
    <name evidence="7" type="ORF">GCM10011333_24230</name>
</gene>
<evidence type="ECO:0000256" key="5">
    <source>
        <dbReference type="ARBA" id="ARBA00022691"/>
    </source>
</evidence>
<dbReference type="GO" id="GO:0070043">
    <property type="term" value="F:rRNA (guanine-N7-)-methyltransferase activity"/>
    <property type="evidence" value="ECO:0007669"/>
    <property type="project" value="UniProtKB-UniRule"/>
</dbReference>
<feature type="binding site" evidence="6">
    <location>
        <begin position="119"/>
        <end position="120"/>
    </location>
    <ligand>
        <name>S-adenosyl-L-methionine</name>
        <dbReference type="ChEBI" id="CHEBI:59789"/>
    </ligand>
</feature>
<dbReference type="InterPro" id="IPR003682">
    <property type="entry name" value="rRNA_ssu_MeTfrase_G"/>
</dbReference>
<dbReference type="CDD" id="cd02440">
    <property type="entry name" value="AdoMet_MTases"/>
    <property type="match status" value="1"/>
</dbReference>
<dbReference type="NCBIfam" id="TIGR00138">
    <property type="entry name" value="rsmG_gidB"/>
    <property type="match status" value="1"/>
</dbReference>
<evidence type="ECO:0000313" key="8">
    <source>
        <dbReference type="Proteomes" id="UP000616114"/>
    </source>
</evidence>
<dbReference type="RefSeq" id="WP_229745125.1">
    <property type="nucleotide sequence ID" value="NZ_BMFY01000010.1"/>
</dbReference>
<evidence type="ECO:0000313" key="7">
    <source>
        <dbReference type="EMBL" id="GGA20227.1"/>
    </source>
</evidence>
<dbReference type="SUPFAM" id="SSF53335">
    <property type="entry name" value="S-adenosyl-L-methionine-dependent methyltransferases"/>
    <property type="match status" value="1"/>
</dbReference>
<dbReference type="Gene3D" id="3.40.50.150">
    <property type="entry name" value="Vaccinia Virus protein VP39"/>
    <property type="match status" value="1"/>
</dbReference>
<dbReference type="Proteomes" id="UP000616114">
    <property type="component" value="Unassembled WGS sequence"/>
</dbReference>
<dbReference type="AlphaFoldDB" id="A0A8J2TZG7"/>
<feature type="binding site" evidence="6">
    <location>
        <position position="73"/>
    </location>
    <ligand>
        <name>S-adenosyl-L-methionine</name>
        <dbReference type="ChEBI" id="CHEBI:59789"/>
    </ligand>
</feature>
<dbReference type="InterPro" id="IPR029063">
    <property type="entry name" value="SAM-dependent_MTases_sf"/>
</dbReference>
<accession>A0A8J2TZG7</accession>
<proteinExistence type="inferred from homology"/>
<keyword evidence="1 6" id="KW-0963">Cytoplasm</keyword>
<dbReference type="PIRSF" id="PIRSF003078">
    <property type="entry name" value="GidB"/>
    <property type="match status" value="1"/>
</dbReference>
<comment type="caution">
    <text evidence="7">The sequence shown here is derived from an EMBL/GenBank/DDBJ whole genome shotgun (WGS) entry which is preliminary data.</text>
</comment>
<feature type="binding site" evidence="6">
    <location>
        <position position="68"/>
    </location>
    <ligand>
        <name>S-adenosyl-L-methionine</name>
        <dbReference type="ChEBI" id="CHEBI:59789"/>
    </ligand>
</feature>
<sequence>MAAYFGAAGSRRARIEQYVGHLSTTGVSWGLIGPRELPRIWTRHVLNCAAVGELFDPEGEQGPVADLGSGAGLPGLVLAIARPDVSITLIEPLERRVEWLEMVCDDLGVDNVRVVRARAEDLVDEEIFSAVTSRAVKALSGLVPWTAPLLSPGGRMLAMKGRSAEDEIEKAGKTLRRLRLDGARVVTVGAAVLAEPSRVVVATRR</sequence>
<dbReference type="EMBL" id="BMFY01000010">
    <property type="protein sequence ID" value="GGA20227.1"/>
    <property type="molecule type" value="Genomic_DNA"/>
</dbReference>
<keyword evidence="3 6" id="KW-0489">Methyltransferase</keyword>
<organism evidence="7 8">
    <name type="scientific">Sediminivirga luteola</name>
    <dbReference type="NCBI Taxonomy" id="1774748"/>
    <lineage>
        <taxon>Bacteria</taxon>
        <taxon>Bacillati</taxon>
        <taxon>Actinomycetota</taxon>
        <taxon>Actinomycetes</taxon>
        <taxon>Micrococcales</taxon>
        <taxon>Brevibacteriaceae</taxon>
        <taxon>Sediminivirga</taxon>
    </lineage>
</organism>
<dbReference type="PANTHER" id="PTHR31760:SF0">
    <property type="entry name" value="S-ADENOSYL-L-METHIONINE-DEPENDENT METHYLTRANSFERASES SUPERFAMILY PROTEIN"/>
    <property type="match status" value="1"/>
</dbReference>
<evidence type="ECO:0000256" key="3">
    <source>
        <dbReference type="ARBA" id="ARBA00022603"/>
    </source>
</evidence>
<keyword evidence="5 6" id="KW-0949">S-adenosyl-L-methionine</keyword>
<protein>
    <recommendedName>
        <fullName evidence="6">Ribosomal RNA small subunit methyltransferase G</fullName>
        <ecNumber evidence="6">2.1.1.-</ecNumber>
    </recommendedName>
    <alternativeName>
        <fullName evidence="6">16S rRNA 7-methylguanosine methyltransferase</fullName>
        <shortName evidence="6">16S rRNA m7G methyltransferase</shortName>
    </alternativeName>
</protein>